<feature type="transmembrane region" description="Helical" evidence="6">
    <location>
        <begin position="144"/>
        <end position="163"/>
    </location>
</feature>
<organism evidence="7 8">
    <name type="scientific">Pyrocoelia pectoralis</name>
    <dbReference type="NCBI Taxonomy" id="417401"/>
    <lineage>
        <taxon>Eukaryota</taxon>
        <taxon>Metazoa</taxon>
        <taxon>Ecdysozoa</taxon>
        <taxon>Arthropoda</taxon>
        <taxon>Hexapoda</taxon>
        <taxon>Insecta</taxon>
        <taxon>Pterygota</taxon>
        <taxon>Neoptera</taxon>
        <taxon>Endopterygota</taxon>
        <taxon>Coleoptera</taxon>
        <taxon>Polyphaga</taxon>
        <taxon>Elateriformia</taxon>
        <taxon>Elateroidea</taxon>
        <taxon>Lampyridae</taxon>
        <taxon>Lampyrinae</taxon>
        <taxon>Pyrocoelia</taxon>
    </lineage>
</organism>
<keyword evidence="8" id="KW-1185">Reference proteome</keyword>
<dbReference type="GO" id="GO:0004930">
    <property type="term" value="F:G protein-coupled receptor activity"/>
    <property type="evidence" value="ECO:0007669"/>
    <property type="project" value="UniProtKB-KW"/>
</dbReference>
<gene>
    <name evidence="7" type="ORF">RI129_006672</name>
</gene>
<comment type="caution">
    <text evidence="7">The sequence shown here is derived from an EMBL/GenBank/DDBJ whole genome shotgun (WGS) entry which is preliminary data.</text>
</comment>
<keyword evidence="6" id="KW-1133">Transmembrane helix</keyword>
<dbReference type="GO" id="GO:0042277">
    <property type="term" value="F:peptide binding"/>
    <property type="evidence" value="ECO:0007669"/>
    <property type="project" value="TreeGrafter"/>
</dbReference>
<keyword evidence="2" id="KW-1003">Cell membrane</keyword>
<feature type="transmembrane region" description="Helical" evidence="6">
    <location>
        <begin position="65"/>
        <end position="87"/>
    </location>
</feature>
<dbReference type="Proteomes" id="UP001329430">
    <property type="component" value="Chromosome 4"/>
</dbReference>
<dbReference type="GO" id="GO:0005886">
    <property type="term" value="C:plasma membrane"/>
    <property type="evidence" value="ECO:0007669"/>
    <property type="project" value="UniProtKB-SubCell"/>
</dbReference>
<keyword evidence="6" id="KW-0812">Transmembrane</keyword>
<evidence type="ECO:0000313" key="8">
    <source>
        <dbReference type="Proteomes" id="UP001329430"/>
    </source>
</evidence>
<dbReference type="PANTHER" id="PTHR24229:SF40">
    <property type="entry name" value="ALLATOSTATIN C RECEPTOR 1-RELATED"/>
    <property type="match status" value="1"/>
</dbReference>
<sequence length="311" mass="35914">MDYEDVINMTNLKNTSEPITPERSRKDISHEIVFLICCTVAFIADVLIIFTILRFKQMRNVRNLLIANWAAIDLCSLVVTPTGYRILSIFSNFSISSNATCILFELGAASHYMVIICVFIVLLDWFIAAYFLNASRKIRSYHKIFLGLTWGVYILIIILYCYGCKNGRYNYFLHTFATFFTLCGVTLFIIILHIVNGVQKCRKKPLEYPKLSLHLGTCFIMCYILAVANIFLVDFLRMYHPFFAIISACFVFCNGIANLLVLYFCDTHFQAHFIQVIQCKFDRYNNQISELDDHFSEVSFHSPTEQLINSA</sequence>
<dbReference type="EMBL" id="JAVRBK010000004">
    <property type="protein sequence ID" value="KAK5645372.1"/>
    <property type="molecule type" value="Genomic_DNA"/>
</dbReference>
<dbReference type="SUPFAM" id="SSF81321">
    <property type="entry name" value="Family A G protein-coupled receptor-like"/>
    <property type="match status" value="1"/>
</dbReference>
<reference evidence="7 8" key="1">
    <citation type="journal article" date="2024" name="Insects">
        <title>An Improved Chromosome-Level Genome Assembly of the Firefly Pyrocoelia pectoralis.</title>
        <authorList>
            <person name="Fu X."/>
            <person name="Meyer-Rochow V.B."/>
            <person name="Ballantyne L."/>
            <person name="Zhu X."/>
        </authorList>
    </citation>
    <scope>NUCLEOTIDE SEQUENCE [LARGE SCALE GENOMIC DNA]</scope>
    <source>
        <strain evidence="7">XCY_ONT2</strain>
    </source>
</reference>
<feature type="transmembrane region" description="Helical" evidence="6">
    <location>
        <begin position="213"/>
        <end position="236"/>
    </location>
</feature>
<keyword evidence="4" id="KW-0675">Receptor</keyword>
<evidence type="ECO:0000256" key="3">
    <source>
        <dbReference type="ARBA" id="ARBA00023040"/>
    </source>
</evidence>
<evidence type="ECO:0000313" key="7">
    <source>
        <dbReference type="EMBL" id="KAK5645372.1"/>
    </source>
</evidence>
<keyword evidence="6" id="KW-0472">Membrane</keyword>
<dbReference type="GO" id="GO:0043005">
    <property type="term" value="C:neuron projection"/>
    <property type="evidence" value="ECO:0007669"/>
    <property type="project" value="TreeGrafter"/>
</dbReference>
<evidence type="ECO:0000256" key="5">
    <source>
        <dbReference type="ARBA" id="ARBA00023224"/>
    </source>
</evidence>
<evidence type="ECO:0008006" key="9">
    <source>
        <dbReference type="Google" id="ProtNLM"/>
    </source>
</evidence>
<keyword evidence="3" id="KW-0297">G-protein coupled receptor</keyword>
<evidence type="ECO:0000256" key="6">
    <source>
        <dbReference type="SAM" id="Phobius"/>
    </source>
</evidence>
<feature type="transmembrane region" description="Helical" evidence="6">
    <location>
        <begin position="112"/>
        <end position="132"/>
    </location>
</feature>
<dbReference type="AlphaFoldDB" id="A0AAN7VCV6"/>
<keyword evidence="5" id="KW-0807">Transducer</keyword>
<feature type="transmembrane region" description="Helical" evidence="6">
    <location>
        <begin position="242"/>
        <end position="265"/>
    </location>
</feature>
<dbReference type="PANTHER" id="PTHR24229">
    <property type="entry name" value="NEUROPEPTIDES RECEPTOR"/>
    <property type="match status" value="1"/>
</dbReference>
<comment type="subcellular location">
    <subcellularLocation>
        <location evidence="1">Cell membrane</location>
        <topology evidence="1">Multi-pass membrane protein</topology>
    </subcellularLocation>
</comment>
<evidence type="ECO:0000256" key="1">
    <source>
        <dbReference type="ARBA" id="ARBA00004651"/>
    </source>
</evidence>
<name>A0AAN7VCV6_9COLE</name>
<feature type="transmembrane region" description="Helical" evidence="6">
    <location>
        <begin position="169"/>
        <end position="192"/>
    </location>
</feature>
<accession>A0AAN7VCV6</accession>
<dbReference type="Gene3D" id="1.20.1070.10">
    <property type="entry name" value="Rhodopsin 7-helix transmembrane proteins"/>
    <property type="match status" value="1"/>
</dbReference>
<evidence type="ECO:0000256" key="4">
    <source>
        <dbReference type="ARBA" id="ARBA00023170"/>
    </source>
</evidence>
<protein>
    <recommendedName>
        <fullName evidence="9">G-protein coupled receptors family 1 profile domain-containing protein</fullName>
    </recommendedName>
</protein>
<proteinExistence type="predicted"/>
<evidence type="ECO:0000256" key="2">
    <source>
        <dbReference type="ARBA" id="ARBA00022475"/>
    </source>
</evidence>
<feature type="transmembrane region" description="Helical" evidence="6">
    <location>
        <begin position="32"/>
        <end position="53"/>
    </location>
</feature>